<keyword evidence="2" id="KW-1185">Reference proteome</keyword>
<reference evidence="1" key="1">
    <citation type="journal article" date="2023" name="G3 (Bethesda)">
        <title>A reference genome for the long-term kleptoplast-retaining sea slug Elysia crispata morphotype clarki.</title>
        <authorList>
            <person name="Eastman K.E."/>
            <person name="Pendleton A.L."/>
            <person name="Shaikh M.A."/>
            <person name="Suttiyut T."/>
            <person name="Ogas R."/>
            <person name="Tomko P."/>
            <person name="Gavelis G."/>
            <person name="Widhalm J.R."/>
            <person name="Wisecaver J.H."/>
        </authorList>
    </citation>
    <scope>NUCLEOTIDE SEQUENCE</scope>
    <source>
        <strain evidence="1">ECLA1</strain>
    </source>
</reference>
<dbReference type="EMBL" id="JAWDGP010000740">
    <property type="protein sequence ID" value="KAK3797824.1"/>
    <property type="molecule type" value="Genomic_DNA"/>
</dbReference>
<dbReference type="Proteomes" id="UP001283361">
    <property type="component" value="Unassembled WGS sequence"/>
</dbReference>
<accession>A0AAE1B1W5</accession>
<sequence length="88" mass="10060">MKKFEHDVPRCRGVLSWTQPFHHAPPIPKSQCSAVTGVLFSWRHARRFVRSALVSGFVSSYFFSRPARPGTASAVHHKESRLRPFVEI</sequence>
<evidence type="ECO:0000313" key="1">
    <source>
        <dbReference type="EMBL" id="KAK3797824.1"/>
    </source>
</evidence>
<comment type="caution">
    <text evidence="1">The sequence shown here is derived from an EMBL/GenBank/DDBJ whole genome shotgun (WGS) entry which is preliminary data.</text>
</comment>
<evidence type="ECO:0000313" key="2">
    <source>
        <dbReference type="Proteomes" id="UP001283361"/>
    </source>
</evidence>
<organism evidence="1 2">
    <name type="scientific">Elysia crispata</name>
    <name type="common">lettuce slug</name>
    <dbReference type="NCBI Taxonomy" id="231223"/>
    <lineage>
        <taxon>Eukaryota</taxon>
        <taxon>Metazoa</taxon>
        <taxon>Spiralia</taxon>
        <taxon>Lophotrochozoa</taxon>
        <taxon>Mollusca</taxon>
        <taxon>Gastropoda</taxon>
        <taxon>Heterobranchia</taxon>
        <taxon>Euthyneura</taxon>
        <taxon>Panpulmonata</taxon>
        <taxon>Sacoglossa</taxon>
        <taxon>Placobranchoidea</taxon>
        <taxon>Plakobranchidae</taxon>
        <taxon>Elysia</taxon>
    </lineage>
</organism>
<dbReference type="AlphaFoldDB" id="A0AAE1B1W5"/>
<protein>
    <submittedName>
        <fullName evidence="1">Uncharacterized protein</fullName>
    </submittedName>
</protein>
<name>A0AAE1B1W5_9GAST</name>
<gene>
    <name evidence="1" type="ORF">RRG08_052424</name>
</gene>
<proteinExistence type="predicted"/>